<gene>
    <name evidence="4" type="ORF">B0H63DRAFT_494092</name>
</gene>
<dbReference type="CDD" id="cd22191">
    <property type="entry name" value="DPBB_RlpA_EXP_N-like"/>
    <property type="match status" value="1"/>
</dbReference>
<reference evidence="4" key="2">
    <citation type="submission" date="2023-06" db="EMBL/GenBank/DDBJ databases">
        <authorList>
            <consortium name="Lawrence Berkeley National Laboratory"/>
            <person name="Haridas S."/>
            <person name="Hensen N."/>
            <person name="Bonometti L."/>
            <person name="Westerberg I."/>
            <person name="Brannstrom I.O."/>
            <person name="Guillou S."/>
            <person name="Cros-Aarteil S."/>
            <person name="Calhoun S."/>
            <person name="Kuo A."/>
            <person name="Mondo S."/>
            <person name="Pangilinan J."/>
            <person name="Riley R."/>
            <person name="LaButti K."/>
            <person name="Andreopoulos B."/>
            <person name="Lipzen A."/>
            <person name="Chen C."/>
            <person name="Yanf M."/>
            <person name="Daum C."/>
            <person name="Ng V."/>
            <person name="Clum A."/>
            <person name="Steindorff A."/>
            <person name="Ohm R."/>
            <person name="Martin F."/>
            <person name="Silar P."/>
            <person name="Natvig D."/>
            <person name="Lalanne C."/>
            <person name="Gautier V."/>
            <person name="Ament-velasquez S.L."/>
            <person name="Kruys A."/>
            <person name="Hutchinson M.I."/>
            <person name="Powell A.J."/>
            <person name="Barry K."/>
            <person name="Miller A.N."/>
            <person name="Grigoriev I.V."/>
            <person name="Debuchy R."/>
            <person name="Gladieux P."/>
            <person name="Thoren M.H."/>
            <person name="Johannesson H."/>
        </authorList>
    </citation>
    <scope>NUCLEOTIDE SEQUENCE</scope>
    <source>
        <strain evidence="4">CBS 232.78</strain>
    </source>
</reference>
<evidence type="ECO:0000313" key="4">
    <source>
        <dbReference type="EMBL" id="KAK3384834.1"/>
    </source>
</evidence>
<dbReference type="PANTHER" id="PTHR31836">
    <property type="match status" value="1"/>
</dbReference>
<accession>A0AAE0TZ88</accession>
<dbReference type="PANTHER" id="PTHR31836:SF28">
    <property type="entry name" value="SRCR DOMAIN-CONTAINING PROTEIN-RELATED"/>
    <property type="match status" value="1"/>
</dbReference>
<evidence type="ECO:0000259" key="3">
    <source>
        <dbReference type="Pfam" id="PF03330"/>
    </source>
</evidence>
<sequence length="147" mass="15649">MYFSKTLAVTALFSLLQLAAAAPVEDISLAAREPSSTDSLETRATVRSGDFTYYAVGLGACGWWNNDSELVVAMAAGDFDPSPGGNPNKNPNCGKKIKATYNGKTVTVKVVDRCAGCKKGDLDFSPTAFSKLANKSLGRIKGKWEFV</sequence>
<dbReference type="SUPFAM" id="SSF50685">
    <property type="entry name" value="Barwin-like endoglucanases"/>
    <property type="match status" value="1"/>
</dbReference>
<feature type="chain" id="PRO_5042093886" evidence="2">
    <location>
        <begin position="22"/>
        <end position="147"/>
    </location>
</feature>
<protein>
    <submittedName>
        <fullName evidence="4">RlpA-like double-psi beta-barrel-protein domain-containing protein-containing protein</fullName>
    </submittedName>
</protein>
<comment type="caution">
    <text evidence="4">The sequence shown here is derived from an EMBL/GenBank/DDBJ whole genome shotgun (WGS) entry which is preliminary data.</text>
</comment>
<dbReference type="AlphaFoldDB" id="A0AAE0TZ88"/>
<dbReference type="Pfam" id="PF03330">
    <property type="entry name" value="DPBB_1"/>
    <property type="match status" value="1"/>
</dbReference>
<organism evidence="4 5">
    <name type="scientific">Podospora didyma</name>
    <dbReference type="NCBI Taxonomy" id="330526"/>
    <lineage>
        <taxon>Eukaryota</taxon>
        <taxon>Fungi</taxon>
        <taxon>Dikarya</taxon>
        <taxon>Ascomycota</taxon>
        <taxon>Pezizomycotina</taxon>
        <taxon>Sordariomycetes</taxon>
        <taxon>Sordariomycetidae</taxon>
        <taxon>Sordariales</taxon>
        <taxon>Podosporaceae</taxon>
        <taxon>Podospora</taxon>
    </lineage>
</organism>
<dbReference type="Gene3D" id="2.40.40.10">
    <property type="entry name" value="RlpA-like domain"/>
    <property type="match status" value="1"/>
</dbReference>
<proteinExistence type="predicted"/>
<keyword evidence="5" id="KW-1185">Reference proteome</keyword>
<dbReference type="Proteomes" id="UP001285441">
    <property type="component" value="Unassembled WGS sequence"/>
</dbReference>
<dbReference type="InterPro" id="IPR009009">
    <property type="entry name" value="RlpA-like_DPBB"/>
</dbReference>
<reference evidence="4" key="1">
    <citation type="journal article" date="2023" name="Mol. Phylogenet. Evol.">
        <title>Genome-scale phylogeny and comparative genomics of the fungal order Sordariales.</title>
        <authorList>
            <person name="Hensen N."/>
            <person name="Bonometti L."/>
            <person name="Westerberg I."/>
            <person name="Brannstrom I.O."/>
            <person name="Guillou S."/>
            <person name="Cros-Aarteil S."/>
            <person name="Calhoun S."/>
            <person name="Haridas S."/>
            <person name="Kuo A."/>
            <person name="Mondo S."/>
            <person name="Pangilinan J."/>
            <person name="Riley R."/>
            <person name="LaButti K."/>
            <person name="Andreopoulos B."/>
            <person name="Lipzen A."/>
            <person name="Chen C."/>
            <person name="Yan M."/>
            <person name="Daum C."/>
            <person name="Ng V."/>
            <person name="Clum A."/>
            <person name="Steindorff A."/>
            <person name="Ohm R.A."/>
            <person name="Martin F."/>
            <person name="Silar P."/>
            <person name="Natvig D.O."/>
            <person name="Lalanne C."/>
            <person name="Gautier V."/>
            <person name="Ament-Velasquez S.L."/>
            <person name="Kruys A."/>
            <person name="Hutchinson M.I."/>
            <person name="Powell A.J."/>
            <person name="Barry K."/>
            <person name="Miller A.N."/>
            <person name="Grigoriev I.V."/>
            <person name="Debuchy R."/>
            <person name="Gladieux P."/>
            <person name="Hiltunen Thoren M."/>
            <person name="Johannesson H."/>
        </authorList>
    </citation>
    <scope>NUCLEOTIDE SEQUENCE</scope>
    <source>
        <strain evidence="4">CBS 232.78</strain>
    </source>
</reference>
<feature type="signal peptide" evidence="2">
    <location>
        <begin position="1"/>
        <end position="21"/>
    </location>
</feature>
<dbReference type="InterPro" id="IPR036908">
    <property type="entry name" value="RlpA-like_sf"/>
</dbReference>
<feature type="domain" description="RlpA-like protein double-psi beta-barrel" evidence="3">
    <location>
        <begin position="93"/>
        <end position="141"/>
    </location>
</feature>
<keyword evidence="1 2" id="KW-0732">Signal</keyword>
<dbReference type="InterPro" id="IPR051477">
    <property type="entry name" value="Expansin_CellWall"/>
</dbReference>
<evidence type="ECO:0000256" key="1">
    <source>
        <dbReference type="ARBA" id="ARBA00022729"/>
    </source>
</evidence>
<evidence type="ECO:0000256" key="2">
    <source>
        <dbReference type="SAM" id="SignalP"/>
    </source>
</evidence>
<name>A0AAE0TZ88_9PEZI</name>
<dbReference type="EMBL" id="JAULSW010000004">
    <property type="protein sequence ID" value="KAK3384834.1"/>
    <property type="molecule type" value="Genomic_DNA"/>
</dbReference>
<evidence type="ECO:0000313" key="5">
    <source>
        <dbReference type="Proteomes" id="UP001285441"/>
    </source>
</evidence>